<protein>
    <submittedName>
        <fullName evidence="1">Uncharacterized protein</fullName>
    </submittedName>
</protein>
<evidence type="ECO:0000313" key="1">
    <source>
        <dbReference type="EMBL" id="QUP67381.1"/>
    </source>
</evidence>
<dbReference type="Proteomes" id="UP000005924">
    <property type="component" value="Chromosome"/>
</dbReference>
<organism evidence="1 2">
    <name type="scientific">Pseudomonas syringae Cit 7</name>
    <dbReference type="NCBI Taxonomy" id="629264"/>
    <lineage>
        <taxon>Bacteria</taxon>
        <taxon>Pseudomonadati</taxon>
        <taxon>Pseudomonadota</taxon>
        <taxon>Gammaproteobacteria</taxon>
        <taxon>Pseudomonadales</taxon>
        <taxon>Pseudomonadaceae</taxon>
        <taxon>Pseudomonas</taxon>
        <taxon>Pseudomonas syringae</taxon>
    </lineage>
</organism>
<name>A0A8T8M118_PSESX</name>
<reference evidence="1" key="2">
    <citation type="submission" date="2021-04" db="EMBL/GenBank/DDBJ databases">
        <title>A complete genome sequence for Pseudomonas syringae Cit7.</title>
        <authorList>
            <person name="Baltrus D.A."/>
        </authorList>
    </citation>
    <scope>NUCLEOTIDE SEQUENCE</scope>
    <source>
        <strain evidence="1">Cit 7</strain>
    </source>
</reference>
<evidence type="ECO:0000313" key="2">
    <source>
        <dbReference type="Proteomes" id="UP000005924"/>
    </source>
</evidence>
<sequence length="208" mass="23804">MPNHTQLFHVEECSDLYVDACICDEQRNLIFLSAWGRDTAMQEFLARLSLGPAENGLEQFHIIMNEQRIPVFPDAEVLEKRTTRQLRGTLFGSLLHLWLFDQRCAQPDRANLYAYALIDPTQQPFHRLWPLVVDTCPLPFLPHWRDPVMSVLTEKNMLQRLPGAVGQVAAWRLSLQLDVLEEALGELIREGTLTTEVTTQTAPQSPRS</sequence>
<dbReference type="RefSeq" id="WP_080479484.1">
    <property type="nucleotide sequence ID" value="NZ_CP073636.1"/>
</dbReference>
<gene>
    <name evidence="1" type="ORF">PSYCIT7_007045</name>
</gene>
<proteinExistence type="predicted"/>
<reference evidence="1" key="1">
    <citation type="journal article" date="2011" name="PLoS Pathog.">
        <title>Dynamic evolution of pathogenicity revealed by sequencing and comparative genomics of 19 Pseudomonas syringae isolates.</title>
        <authorList>
            <person name="Baltrus D.A."/>
            <person name="Nishimura M.T."/>
            <person name="Romanchuk A."/>
            <person name="Chang J.H."/>
            <person name="Mukhtar M.S."/>
            <person name="Cherkis K."/>
            <person name="Roach J."/>
            <person name="Grant S.R."/>
            <person name="Jones C.D."/>
            <person name="Dangl J.L."/>
        </authorList>
    </citation>
    <scope>NUCLEOTIDE SEQUENCE</scope>
    <source>
        <strain evidence="1">Cit 7</strain>
    </source>
</reference>
<dbReference type="EMBL" id="CP073636">
    <property type="protein sequence ID" value="QUP67381.1"/>
    <property type="molecule type" value="Genomic_DNA"/>
</dbReference>
<dbReference type="AlphaFoldDB" id="A0A8T8M118"/>
<accession>A0A8T8M118</accession>